<dbReference type="Proteomes" id="UP000324222">
    <property type="component" value="Unassembled WGS sequence"/>
</dbReference>
<dbReference type="EMBL" id="VSRR010036194">
    <property type="protein sequence ID" value="MPC73160.1"/>
    <property type="molecule type" value="Genomic_DNA"/>
</dbReference>
<protein>
    <submittedName>
        <fullName evidence="1">Uncharacterized protein</fullName>
    </submittedName>
</protein>
<proteinExistence type="predicted"/>
<gene>
    <name evidence="1" type="ORF">E2C01_067478</name>
</gene>
<name>A0A5B7HL41_PORTR</name>
<reference evidence="1 2" key="1">
    <citation type="submission" date="2019-05" db="EMBL/GenBank/DDBJ databases">
        <title>Another draft genome of Portunus trituberculatus and its Hox gene families provides insights of decapod evolution.</title>
        <authorList>
            <person name="Jeong J.-H."/>
            <person name="Song I."/>
            <person name="Kim S."/>
            <person name="Choi T."/>
            <person name="Kim D."/>
            <person name="Ryu S."/>
            <person name="Kim W."/>
        </authorList>
    </citation>
    <scope>NUCLEOTIDE SEQUENCE [LARGE SCALE GENOMIC DNA]</scope>
    <source>
        <tissue evidence="1">Muscle</tissue>
    </source>
</reference>
<evidence type="ECO:0000313" key="1">
    <source>
        <dbReference type="EMBL" id="MPC73160.1"/>
    </source>
</evidence>
<organism evidence="1 2">
    <name type="scientific">Portunus trituberculatus</name>
    <name type="common">Swimming crab</name>
    <name type="synonym">Neptunus trituberculatus</name>
    <dbReference type="NCBI Taxonomy" id="210409"/>
    <lineage>
        <taxon>Eukaryota</taxon>
        <taxon>Metazoa</taxon>
        <taxon>Ecdysozoa</taxon>
        <taxon>Arthropoda</taxon>
        <taxon>Crustacea</taxon>
        <taxon>Multicrustacea</taxon>
        <taxon>Malacostraca</taxon>
        <taxon>Eumalacostraca</taxon>
        <taxon>Eucarida</taxon>
        <taxon>Decapoda</taxon>
        <taxon>Pleocyemata</taxon>
        <taxon>Brachyura</taxon>
        <taxon>Eubrachyura</taxon>
        <taxon>Portunoidea</taxon>
        <taxon>Portunidae</taxon>
        <taxon>Portuninae</taxon>
        <taxon>Portunus</taxon>
    </lineage>
</organism>
<evidence type="ECO:0000313" key="2">
    <source>
        <dbReference type="Proteomes" id="UP000324222"/>
    </source>
</evidence>
<dbReference type="AlphaFoldDB" id="A0A5B7HL41"/>
<sequence length="71" mass="7834">MRQLRCDWLAPHPVSSAPGAGSKKLLVQTTSWSHTNLRRIASTKIRRCWQVEVGSLPKSAPWLPGAGSKKL</sequence>
<comment type="caution">
    <text evidence="1">The sequence shown here is derived from an EMBL/GenBank/DDBJ whole genome shotgun (WGS) entry which is preliminary data.</text>
</comment>
<keyword evidence="2" id="KW-1185">Reference proteome</keyword>
<accession>A0A5B7HL41</accession>